<dbReference type="Pfam" id="PF01464">
    <property type="entry name" value="SLT"/>
    <property type="match status" value="1"/>
</dbReference>
<name>A0ABV6S2X5_9SPHN</name>
<dbReference type="InterPro" id="IPR008258">
    <property type="entry name" value="Transglycosylase_SLT_dom_1"/>
</dbReference>
<feature type="domain" description="Transglycosylase SLT" evidence="3">
    <location>
        <begin position="389"/>
        <end position="471"/>
    </location>
</feature>
<organism evidence="4 5">
    <name type="scientific">Novosphingobium clariflavum</name>
    <dbReference type="NCBI Taxonomy" id="2029884"/>
    <lineage>
        <taxon>Bacteria</taxon>
        <taxon>Pseudomonadati</taxon>
        <taxon>Pseudomonadota</taxon>
        <taxon>Alphaproteobacteria</taxon>
        <taxon>Sphingomonadales</taxon>
        <taxon>Sphingomonadaceae</taxon>
        <taxon>Novosphingobium</taxon>
    </lineage>
</organism>
<gene>
    <name evidence="4" type="ORF">ACFFF8_00650</name>
</gene>
<dbReference type="Gene3D" id="1.10.530.10">
    <property type="match status" value="1"/>
</dbReference>
<dbReference type="RefSeq" id="WP_267220784.1">
    <property type="nucleotide sequence ID" value="NZ_JAPCWC010000008.1"/>
</dbReference>
<evidence type="ECO:0000256" key="2">
    <source>
        <dbReference type="ARBA" id="ARBA00009387"/>
    </source>
</evidence>
<evidence type="ECO:0000259" key="3">
    <source>
        <dbReference type="Pfam" id="PF01464"/>
    </source>
</evidence>
<keyword evidence="5" id="KW-1185">Reference proteome</keyword>
<dbReference type="CDD" id="cd13401">
    <property type="entry name" value="Slt70-like"/>
    <property type="match status" value="1"/>
</dbReference>
<protein>
    <submittedName>
        <fullName evidence="4">Lytic transglycosylase domain-containing protein</fullName>
    </submittedName>
</protein>
<comment type="similarity">
    <text evidence="2">Belongs to the virb1 family.</text>
</comment>
<evidence type="ECO:0000256" key="1">
    <source>
        <dbReference type="ARBA" id="ARBA00007734"/>
    </source>
</evidence>
<evidence type="ECO:0000313" key="5">
    <source>
        <dbReference type="Proteomes" id="UP001589858"/>
    </source>
</evidence>
<reference evidence="4 5" key="1">
    <citation type="submission" date="2024-09" db="EMBL/GenBank/DDBJ databases">
        <authorList>
            <person name="Sun Q."/>
            <person name="Mori K."/>
        </authorList>
    </citation>
    <scope>NUCLEOTIDE SEQUENCE [LARGE SCALE GENOMIC DNA]</scope>
    <source>
        <strain evidence="4 5">CICC 11035S</strain>
    </source>
</reference>
<dbReference type="PANTHER" id="PTHR37423">
    <property type="entry name" value="SOLUBLE LYTIC MUREIN TRANSGLYCOSYLASE-RELATED"/>
    <property type="match status" value="1"/>
</dbReference>
<accession>A0ABV6S2X5</accession>
<comment type="similarity">
    <text evidence="1">Belongs to the transglycosylase Slt family.</text>
</comment>
<dbReference type="EMBL" id="JBHLTM010000003">
    <property type="protein sequence ID" value="MFC0683097.1"/>
    <property type="molecule type" value="Genomic_DNA"/>
</dbReference>
<dbReference type="PANTHER" id="PTHR37423:SF2">
    <property type="entry name" value="MEMBRANE-BOUND LYTIC MUREIN TRANSGLYCOSYLASE C"/>
    <property type="match status" value="1"/>
</dbReference>
<evidence type="ECO:0000313" key="4">
    <source>
        <dbReference type="EMBL" id="MFC0683097.1"/>
    </source>
</evidence>
<comment type="caution">
    <text evidence="4">The sequence shown here is derived from an EMBL/GenBank/DDBJ whole genome shotgun (WGS) entry which is preliminary data.</text>
</comment>
<dbReference type="InterPro" id="IPR023346">
    <property type="entry name" value="Lysozyme-like_dom_sf"/>
</dbReference>
<dbReference type="Proteomes" id="UP001589858">
    <property type="component" value="Unassembled WGS sequence"/>
</dbReference>
<proteinExistence type="inferred from homology"/>
<dbReference type="SUPFAM" id="SSF53955">
    <property type="entry name" value="Lysozyme-like"/>
    <property type="match status" value="1"/>
</dbReference>
<sequence length="550" mass="57224">MTDEVAKIGVAIVANDRSEAGWKSAEKRAEQSQKRVGSLNRKAFNDNDRATARSTKSMVSSLARIEQAAARALGGRSLTAGLAGRFGAAGQAASAMGEGLASASAAGGLLETAAGGVTMAVGGTIAVLGAAAYAAFKFTDSWAQGAAQLARTAEIIGISTKALTEFSSAAERAGVDKGAAVGAVGSLSQTLNDARYGRNTQALEVLRRLNVGMKLNKDGTVDTAAMLPAIADAIQRQNSSGRRTVARLLGIPESTLPAFSQGGKALSADMKDSDGTGVVIDDTVGDLAKKAARKSVLLGQAKDRMLDYAGRKAAEQLSGRAADAAVDAAQAIDEAVHGNFAPAVDKFGRAVDNLVDGARNLFGGSGGGAPTVGGIATRIEKLGERSRQNQISPKGAIGVMQVMPGTARATASRLGIPFDESRYRKDEGYNRMLGQQHLGFLLRRYGGNETLATAAYNAGEGRVDKWLQSIGDPRKGGISEQQFAARIPFKETRNYVQRVMEGHYGERGQIPVKVDIQVNQHGKVTGVKTTQGNGNAPAVSHSMNVGAYRY</sequence>